<gene>
    <name evidence="2" type="ORF">MRATA1EN1_LOCUS11680</name>
</gene>
<sequence>MAKGEAFLLGPSGDNTPAPESVVLLWGGRGASATRLRGNTVLLVYTQTPMDEEPWCSCGCAVTLRSFPRRLRETASPALSSQYAGAGLKGGASALQTNASAAARRGVPPLCGCAGARPPAVTAVARGERRSRGACAGGFAGARGKFAPSARQPGRRRRRRREAEPGDHPPSPSPQSPHVPQPHLTSHPPLRSPQPRDGSARQPSRPDQRSPAPAL</sequence>
<dbReference type="Proteomes" id="UP001176941">
    <property type="component" value="Chromosome 21"/>
</dbReference>
<proteinExistence type="predicted"/>
<protein>
    <submittedName>
        <fullName evidence="2">Uncharacterized protein</fullName>
    </submittedName>
</protein>
<name>A0ABN8YMU9_RANTA</name>
<evidence type="ECO:0000313" key="2">
    <source>
        <dbReference type="EMBL" id="CAI9162718.1"/>
    </source>
</evidence>
<accession>A0ABN8YMU9</accession>
<dbReference type="EMBL" id="OX459957">
    <property type="protein sequence ID" value="CAI9162718.1"/>
    <property type="molecule type" value="Genomic_DNA"/>
</dbReference>
<keyword evidence="3" id="KW-1185">Reference proteome</keyword>
<feature type="non-terminal residue" evidence="2">
    <location>
        <position position="1"/>
    </location>
</feature>
<feature type="non-terminal residue" evidence="2">
    <location>
        <position position="215"/>
    </location>
</feature>
<feature type="region of interest" description="Disordered" evidence="1">
    <location>
        <begin position="136"/>
        <end position="215"/>
    </location>
</feature>
<feature type="compositionally biased region" description="Pro residues" evidence="1">
    <location>
        <begin position="168"/>
        <end position="180"/>
    </location>
</feature>
<evidence type="ECO:0000313" key="3">
    <source>
        <dbReference type="Proteomes" id="UP001176941"/>
    </source>
</evidence>
<reference evidence="2" key="1">
    <citation type="submission" date="2023-04" db="EMBL/GenBank/DDBJ databases">
        <authorList>
            <consortium name="ELIXIR-Norway"/>
        </authorList>
    </citation>
    <scope>NUCLEOTIDE SEQUENCE [LARGE SCALE GENOMIC DNA]</scope>
</reference>
<evidence type="ECO:0000256" key="1">
    <source>
        <dbReference type="SAM" id="MobiDB-lite"/>
    </source>
</evidence>
<organism evidence="2 3">
    <name type="scientific">Rangifer tarandus platyrhynchus</name>
    <name type="common">Svalbard reindeer</name>
    <dbReference type="NCBI Taxonomy" id="3082113"/>
    <lineage>
        <taxon>Eukaryota</taxon>
        <taxon>Metazoa</taxon>
        <taxon>Chordata</taxon>
        <taxon>Craniata</taxon>
        <taxon>Vertebrata</taxon>
        <taxon>Euteleostomi</taxon>
        <taxon>Mammalia</taxon>
        <taxon>Eutheria</taxon>
        <taxon>Laurasiatheria</taxon>
        <taxon>Artiodactyla</taxon>
        <taxon>Ruminantia</taxon>
        <taxon>Pecora</taxon>
        <taxon>Cervidae</taxon>
        <taxon>Odocoileinae</taxon>
        <taxon>Rangifer</taxon>
    </lineage>
</organism>